<gene>
    <name evidence="3" type="ORF">PCOS0759_LOCUS3742</name>
</gene>
<feature type="compositionally biased region" description="Low complexity" evidence="1">
    <location>
        <begin position="216"/>
        <end position="245"/>
    </location>
</feature>
<dbReference type="InterPro" id="IPR006671">
    <property type="entry name" value="Cyclin_N"/>
</dbReference>
<feature type="compositionally biased region" description="Low complexity" evidence="1">
    <location>
        <begin position="382"/>
        <end position="396"/>
    </location>
</feature>
<dbReference type="InterPro" id="IPR036915">
    <property type="entry name" value="Cyclin-like_sf"/>
</dbReference>
<dbReference type="EMBL" id="HBGD01004505">
    <property type="protein sequence ID" value="CAD9080502.1"/>
    <property type="molecule type" value="Transcribed_RNA"/>
</dbReference>
<dbReference type="SUPFAM" id="SSF47954">
    <property type="entry name" value="Cyclin-like"/>
    <property type="match status" value="2"/>
</dbReference>
<accession>A0A7S1KP12</accession>
<dbReference type="CDD" id="cd20514">
    <property type="entry name" value="CYCLIN_CCNC_rpt2"/>
    <property type="match status" value="1"/>
</dbReference>
<feature type="region of interest" description="Disordered" evidence="1">
    <location>
        <begin position="375"/>
        <end position="414"/>
    </location>
</feature>
<reference evidence="3" key="1">
    <citation type="submission" date="2021-01" db="EMBL/GenBank/DDBJ databases">
        <authorList>
            <person name="Corre E."/>
            <person name="Pelletier E."/>
            <person name="Niang G."/>
            <person name="Scheremetjew M."/>
            <person name="Finn R."/>
            <person name="Kale V."/>
            <person name="Holt S."/>
            <person name="Cochrane G."/>
            <person name="Meng A."/>
            <person name="Brown T."/>
            <person name="Cohen L."/>
        </authorList>
    </citation>
    <scope>NUCLEOTIDE SEQUENCE</scope>
    <source>
        <strain evidence="3">WS</strain>
    </source>
</reference>
<dbReference type="GO" id="GO:0006357">
    <property type="term" value="P:regulation of transcription by RNA polymerase II"/>
    <property type="evidence" value="ECO:0007669"/>
    <property type="project" value="InterPro"/>
</dbReference>
<dbReference type="Gene3D" id="1.10.472.10">
    <property type="entry name" value="Cyclin-like"/>
    <property type="match status" value="3"/>
</dbReference>
<dbReference type="AlphaFoldDB" id="A0A7S1KP12"/>
<dbReference type="PANTHER" id="PTHR10026">
    <property type="entry name" value="CYCLIN"/>
    <property type="match status" value="1"/>
</dbReference>
<dbReference type="InterPro" id="IPR043198">
    <property type="entry name" value="Cyclin/Ssn8"/>
</dbReference>
<evidence type="ECO:0000259" key="2">
    <source>
        <dbReference type="Pfam" id="PF00134"/>
    </source>
</evidence>
<feature type="region of interest" description="Disordered" evidence="1">
    <location>
        <begin position="209"/>
        <end position="254"/>
    </location>
</feature>
<proteinExistence type="predicted"/>
<dbReference type="Pfam" id="PF00134">
    <property type="entry name" value="Cyclin_N"/>
    <property type="match status" value="1"/>
</dbReference>
<dbReference type="GO" id="GO:0016538">
    <property type="term" value="F:cyclin-dependent protein serine/threonine kinase regulator activity"/>
    <property type="evidence" value="ECO:0007669"/>
    <property type="project" value="InterPro"/>
</dbReference>
<feature type="domain" description="Cyclin N-terminal" evidence="2">
    <location>
        <begin position="73"/>
        <end position="176"/>
    </location>
</feature>
<evidence type="ECO:0000256" key="1">
    <source>
        <dbReference type="SAM" id="MobiDB-lite"/>
    </source>
</evidence>
<sequence length="414" mass="45564">MFSYRKSSQFQLSQELLGGGDGSASIHGSTSYHANLSASSTTLQLLDTYNSSTGSNFTFSPHDQNLLIIYHLKMLKALAVGLQLPHEVCVSAMMYMRRFYAKNTIHICDPLILVPTTLLLASKIEEYPINAQTILAQWGTNANVGIGSGDSTSESYGVQDVLDVEKYLMGELGFQMMAYHPFGSLGAFVHDMENGSGHTPLLNLWKHHNKKHESAPTQNNHTTSQQTSPNTTITASSTSSLNGSSRNTCSQPKNSPIDEAARLYQYAWNILNDSYFSDVIILYPPSMLALASIYMTAIIFESDFEANFGARVKQWFEGLNLPMRPIGEISDKLLALYESLQSFDRDVSLPLLNLRRWVSSGHRFIDTSRSPGFNTISPHISPPTGGSSNTGTTGAYGDRRTGGGGTMHRMAHRR</sequence>
<organism evidence="3">
    <name type="scientific">Percolomonas cosmopolitus</name>
    <dbReference type="NCBI Taxonomy" id="63605"/>
    <lineage>
        <taxon>Eukaryota</taxon>
        <taxon>Discoba</taxon>
        <taxon>Heterolobosea</taxon>
        <taxon>Tetramitia</taxon>
        <taxon>Eutetramitia</taxon>
        <taxon>Percolomonadidae</taxon>
        <taxon>Percolomonas</taxon>
    </lineage>
</organism>
<protein>
    <recommendedName>
        <fullName evidence="2">Cyclin N-terminal domain-containing protein</fullName>
    </recommendedName>
</protein>
<evidence type="ECO:0000313" key="3">
    <source>
        <dbReference type="EMBL" id="CAD9080502.1"/>
    </source>
</evidence>
<name>A0A7S1KP12_9EUKA</name>